<dbReference type="Proteomes" id="UP000266673">
    <property type="component" value="Unassembled WGS sequence"/>
</dbReference>
<protein>
    <submittedName>
        <fullName evidence="2">Uncharacterized protein</fullName>
    </submittedName>
</protein>
<evidence type="ECO:0000313" key="2">
    <source>
        <dbReference type="EMBL" id="RIB20314.1"/>
    </source>
</evidence>
<keyword evidence="3" id="KW-1185">Reference proteome</keyword>
<evidence type="ECO:0000256" key="1">
    <source>
        <dbReference type="SAM" id="Phobius"/>
    </source>
</evidence>
<proteinExistence type="predicted"/>
<keyword evidence="1" id="KW-0812">Transmembrane</keyword>
<accession>A0A397VCZ7</accession>
<evidence type="ECO:0000313" key="3">
    <source>
        <dbReference type="Proteomes" id="UP000266673"/>
    </source>
</evidence>
<keyword evidence="1" id="KW-0472">Membrane</keyword>
<keyword evidence="1" id="KW-1133">Transmembrane helix</keyword>
<comment type="caution">
    <text evidence="2">The sequence shown here is derived from an EMBL/GenBank/DDBJ whole genome shotgun (WGS) entry which is preliminary data.</text>
</comment>
<sequence>MVYIYFLRKVQSISNYSAYVVKFVTIDAIDSMKFYIYINVLQGAVPFLMHILSKLFRWGILPIIGCKLLISYIQVYIQKKQYTLIICIT</sequence>
<organism evidence="2 3">
    <name type="scientific">Gigaspora rosea</name>
    <dbReference type="NCBI Taxonomy" id="44941"/>
    <lineage>
        <taxon>Eukaryota</taxon>
        <taxon>Fungi</taxon>
        <taxon>Fungi incertae sedis</taxon>
        <taxon>Mucoromycota</taxon>
        <taxon>Glomeromycotina</taxon>
        <taxon>Glomeromycetes</taxon>
        <taxon>Diversisporales</taxon>
        <taxon>Gigasporaceae</taxon>
        <taxon>Gigaspora</taxon>
    </lineage>
</organism>
<dbReference type="EMBL" id="QKWP01000425">
    <property type="protein sequence ID" value="RIB20314.1"/>
    <property type="molecule type" value="Genomic_DNA"/>
</dbReference>
<name>A0A397VCZ7_9GLOM</name>
<feature type="transmembrane region" description="Helical" evidence="1">
    <location>
        <begin position="58"/>
        <end position="77"/>
    </location>
</feature>
<dbReference type="AlphaFoldDB" id="A0A397VCZ7"/>
<reference evidence="2 3" key="1">
    <citation type="submission" date="2018-06" db="EMBL/GenBank/DDBJ databases">
        <title>Comparative genomics reveals the genomic features of Rhizophagus irregularis, R. cerebriforme, R. diaphanum and Gigaspora rosea, and their symbiotic lifestyle signature.</title>
        <authorList>
            <person name="Morin E."/>
            <person name="San Clemente H."/>
            <person name="Chen E.C.H."/>
            <person name="De La Providencia I."/>
            <person name="Hainaut M."/>
            <person name="Kuo A."/>
            <person name="Kohler A."/>
            <person name="Murat C."/>
            <person name="Tang N."/>
            <person name="Roy S."/>
            <person name="Loubradou J."/>
            <person name="Henrissat B."/>
            <person name="Grigoriev I.V."/>
            <person name="Corradi N."/>
            <person name="Roux C."/>
            <person name="Martin F.M."/>
        </authorList>
    </citation>
    <scope>NUCLEOTIDE SEQUENCE [LARGE SCALE GENOMIC DNA]</scope>
    <source>
        <strain evidence="2 3">DAOM 194757</strain>
    </source>
</reference>
<gene>
    <name evidence="2" type="ORF">C2G38_2081177</name>
</gene>
<feature type="transmembrane region" description="Helical" evidence="1">
    <location>
        <begin position="34"/>
        <end position="52"/>
    </location>
</feature>